<evidence type="ECO:0000313" key="2">
    <source>
        <dbReference type="Proteomes" id="UP000018948"/>
    </source>
</evidence>
<name>W2ZI54_PHYNI</name>
<protein>
    <recommendedName>
        <fullName evidence="3">FAR1 domain-containing protein</fullName>
    </recommendedName>
</protein>
<organism evidence="1 2">
    <name type="scientific">Phytophthora nicotianae P10297</name>
    <dbReference type="NCBI Taxonomy" id="1317064"/>
    <lineage>
        <taxon>Eukaryota</taxon>
        <taxon>Sar</taxon>
        <taxon>Stramenopiles</taxon>
        <taxon>Oomycota</taxon>
        <taxon>Peronosporomycetes</taxon>
        <taxon>Peronosporales</taxon>
        <taxon>Peronosporaceae</taxon>
        <taxon>Phytophthora</taxon>
    </lineage>
</organism>
<sequence length="158" mass="17217">MVPASSKVKLCYGDVAFSLEAADLSKSREMGLLRPGVAVQEAKPGKGDYGAAYARRDNAGAEYHGSQKAIQIRYKEFAQACGFQLVVDHFSAKGQGGGNAKNVCNKINGQQFYDKEAPEQDIRCPFSMNVSGMDGFWKISRVNLCHNHFKARGGFKSS</sequence>
<dbReference type="OrthoDB" id="119269at2759"/>
<comment type="caution">
    <text evidence="1">The sequence shown here is derived from an EMBL/GenBank/DDBJ whole genome shotgun (WGS) entry which is preliminary data.</text>
</comment>
<reference evidence="1 2" key="1">
    <citation type="submission" date="2013-11" db="EMBL/GenBank/DDBJ databases">
        <title>The Genome Sequence of Phytophthora parasitica P10297.</title>
        <authorList>
            <consortium name="The Broad Institute Genomics Platform"/>
            <person name="Russ C."/>
            <person name="Tyler B."/>
            <person name="Panabieres F."/>
            <person name="Shan W."/>
            <person name="Tripathy S."/>
            <person name="Grunwald N."/>
            <person name="Machado M."/>
            <person name="Johnson C.S."/>
            <person name="Walker B."/>
            <person name="Young S.K."/>
            <person name="Zeng Q."/>
            <person name="Gargeya S."/>
            <person name="Fitzgerald M."/>
            <person name="Haas B."/>
            <person name="Abouelleil A."/>
            <person name="Allen A.W."/>
            <person name="Alvarado L."/>
            <person name="Arachchi H.M."/>
            <person name="Berlin A.M."/>
            <person name="Chapman S.B."/>
            <person name="Gainer-Dewar J."/>
            <person name="Goldberg J."/>
            <person name="Griggs A."/>
            <person name="Gujja S."/>
            <person name="Hansen M."/>
            <person name="Howarth C."/>
            <person name="Imamovic A."/>
            <person name="Ireland A."/>
            <person name="Larimer J."/>
            <person name="McCowan C."/>
            <person name="Murphy C."/>
            <person name="Pearson M."/>
            <person name="Poon T.W."/>
            <person name="Priest M."/>
            <person name="Roberts A."/>
            <person name="Saif S."/>
            <person name="Shea T."/>
            <person name="Sisk P."/>
            <person name="Sykes S."/>
            <person name="Wortman J."/>
            <person name="Nusbaum C."/>
            <person name="Birren B."/>
        </authorList>
    </citation>
    <scope>NUCLEOTIDE SEQUENCE [LARGE SCALE GENOMIC DNA]</scope>
    <source>
        <strain evidence="1 2">P10297</strain>
    </source>
</reference>
<proteinExistence type="predicted"/>
<evidence type="ECO:0008006" key="3">
    <source>
        <dbReference type="Google" id="ProtNLM"/>
    </source>
</evidence>
<accession>W2ZI54</accession>
<dbReference type="EMBL" id="ANIY01001661">
    <property type="protein sequence ID" value="ETP45889.1"/>
    <property type="molecule type" value="Genomic_DNA"/>
</dbReference>
<gene>
    <name evidence="1" type="ORF">F442_07810</name>
</gene>
<evidence type="ECO:0000313" key="1">
    <source>
        <dbReference type="EMBL" id="ETP45889.1"/>
    </source>
</evidence>
<dbReference type="Proteomes" id="UP000018948">
    <property type="component" value="Unassembled WGS sequence"/>
</dbReference>
<dbReference type="AlphaFoldDB" id="W2ZI54"/>